<dbReference type="EMBL" id="KN840451">
    <property type="protein sequence ID" value="KIP10750.1"/>
    <property type="molecule type" value="Genomic_DNA"/>
</dbReference>
<dbReference type="SUPFAM" id="SSF50129">
    <property type="entry name" value="GroES-like"/>
    <property type="match status" value="1"/>
</dbReference>
<organism evidence="8 9">
    <name type="scientific">Phlebiopsis gigantea (strain 11061_1 CR5-6)</name>
    <name type="common">White-rot fungus</name>
    <name type="synonym">Peniophora gigantea</name>
    <dbReference type="NCBI Taxonomy" id="745531"/>
    <lineage>
        <taxon>Eukaryota</taxon>
        <taxon>Fungi</taxon>
        <taxon>Dikarya</taxon>
        <taxon>Basidiomycota</taxon>
        <taxon>Agaricomycotina</taxon>
        <taxon>Agaricomycetes</taxon>
        <taxon>Polyporales</taxon>
        <taxon>Phanerochaetaceae</taxon>
        <taxon>Phlebiopsis</taxon>
    </lineage>
</organism>
<dbReference type="SMART" id="SM00829">
    <property type="entry name" value="PKS_ER"/>
    <property type="match status" value="1"/>
</dbReference>
<dbReference type="InterPro" id="IPR036291">
    <property type="entry name" value="NAD(P)-bd_dom_sf"/>
</dbReference>
<dbReference type="GO" id="GO:0000721">
    <property type="term" value="F:(R,R)-butanediol dehydrogenase activity"/>
    <property type="evidence" value="ECO:0007669"/>
    <property type="project" value="TreeGrafter"/>
</dbReference>
<keyword evidence="5" id="KW-0560">Oxidoreductase</keyword>
<dbReference type="InterPro" id="IPR002328">
    <property type="entry name" value="ADH_Zn_CS"/>
</dbReference>
<dbReference type="OrthoDB" id="3941538at2759"/>
<evidence type="ECO:0000313" key="8">
    <source>
        <dbReference type="EMBL" id="KIP10750.1"/>
    </source>
</evidence>
<evidence type="ECO:0000256" key="4">
    <source>
        <dbReference type="ARBA" id="ARBA00022833"/>
    </source>
</evidence>
<accession>A0A0C3SEQ6</accession>
<evidence type="ECO:0000256" key="2">
    <source>
        <dbReference type="ARBA" id="ARBA00008072"/>
    </source>
</evidence>
<dbReference type="PANTHER" id="PTHR43161">
    <property type="entry name" value="SORBITOL DEHYDROGENASE"/>
    <property type="match status" value="1"/>
</dbReference>
<dbReference type="Gene3D" id="3.40.50.720">
    <property type="entry name" value="NAD(P)-binding Rossmann-like Domain"/>
    <property type="match status" value="1"/>
</dbReference>
<dbReference type="Proteomes" id="UP000053257">
    <property type="component" value="Unassembled WGS sequence"/>
</dbReference>
<dbReference type="Pfam" id="PF08240">
    <property type="entry name" value="ADH_N"/>
    <property type="match status" value="1"/>
</dbReference>
<dbReference type="Gene3D" id="3.90.180.10">
    <property type="entry name" value="Medium-chain alcohol dehydrogenases, catalytic domain"/>
    <property type="match status" value="1"/>
</dbReference>
<dbReference type="CDD" id="cd08233">
    <property type="entry name" value="butanediol_DH_like"/>
    <property type="match status" value="1"/>
</dbReference>
<dbReference type="InterPro" id="IPR013149">
    <property type="entry name" value="ADH-like_C"/>
</dbReference>
<name>A0A0C3SEQ6_PHLG1</name>
<evidence type="ECO:0000256" key="5">
    <source>
        <dbReference type="ARBA" id="ARBA00023002"/>
    </source>
</evidence>
<keyword evidence="4 6" id="KW-0862">Zinc</keyword>
<dbReference type="InterPro" id="IPR013154">
    <property type="entry name" value="ADH-like_N"/>
</dbReference>
<dbReference type="InterPro" id="IPR020843">
    <property type="entry name" value="ER"/>
</dbReference>
<proteinExistence type="inferred from homology"/>
<protein>
    <recommendedName>
        <fullName evidence="7">Enoyl reductase (ER) domain-containing protein</fullName>
    </recommendedName>
</protein>
<dbReference type="PANTHER" id="PTHR43161:SF23">
    <property type="entry name" value="(R,R)-BUTANEDIOL DEHYDROGENASE-RELATED"/>
    <property type="match status" value="1"/>
</dbReference>
<feature type="domain" description="Enoyl reductase (ER)" evidence="7">
    <location>
        <begin position="8"/>
        <end position="355"/>
    </location>
</feature>
<keyword evidence="3 6" id="KW-0479">Metal-binding</keyword>
<keyword evidence="9" id="KW-1185">Reference proteome</keyword>
<evidence type="ECO:0000256" key="1">
    <source>
        <dbReference type="ARBA" id="ARBA00001947"/>
    </source>
</evidence>
<evidence type="ECO:0000259" key="7">
    <source>
        <dbReference type="SMART" id="SM00829"/>
    </source>
</evidence>
<sequence length="359" mass="38402">MRAARFYGAGDIRVEEVPEPVIKPGQVKLKLAWCGICGTDLHYFQGFTTGAPSKTKAHYITKEKLPVVMGHEFSGTIVEIGPEVDSNKFAVGQNVAVEPLISCMESGCVPCSENTRNCCAHANFLGIAGWGGGLSEYITVNQAAVYPLPAGIPLEIGALVEPLAIAWHAVKRSAFRPGDKCLIMGSGPIGLMMSKVLQAKGAGWIGVSEPSEGRRQMALEQGASQVFDPRKDDVVAAVRALTANQGADVAFECAGIQATLDTAIKSLRSRGSFVNVAVWETPAQINLTYVLLKELVITGTIGYDRDHGEVMQALAEGKFQGLEKLVTKKIDLKDLVEGGIKCLISEKDTQIKILVAPHL</sequence>
<evidence type="ECO:0000256" key="3">
    <source>
        <dbReference type="ARBA" id="ARBA00022723"/>
    </source>
</evidence>
<comment type="cofactor">
    <cofactor evidence="1 6">
        <name>Zn(2+)</name>
        <dbReference type="ChEBI" id="CHEBI:29105"/>
    </cofactor>
</comment>
<dbReference type="Pfam" id="PF00107">
    <property type="entry name" value="ADH_zinc_N"/>
    <property type="match status" value="1"/>
</dbReference>
<reference evidence="8 9" key="1">
    <citation type="journal article" date="2014" name="PLoS Genet.">
        <title>Analysis of the Phlebiopsis gigantea genome, transcriptome and secretome provides insight into its pioneer colonization strategies of wood.</title>
        <authorList>
            <person name="Hori C."/>
            <person name="Ishida T."/>
            <person name="Igarashi K."/>
            <person name="Samejima M."/>
            <person name="Suzuki H."/>
            <person name="Master E."/>
            <person name="Ferreira P."/>
            <person name="Ruiz-Duenas F.J."/>
            <person name="Held B."/>
            <person name="Canessa P."/>
            <person name="Larrondo L.F."/>
            <person name="Schmoll M."/>
            <person name="Druzhinina I.S."/>
            <person name="Kubicek C.P."/>
            <person name="Gaskell J.A."/>
            <person name="Kersten P."/>
            <person name="St John F."/>
            <person name="Glasner J."/>
            <person name="Sabat G."/>
            <person name="Splinter BonDurant S."/>
            <person name="Syed K."/>
            <person name="Yadav J."/>
            <person name="Mgbeahuruike A.C."/>
            <person name="Kovalchuk A."/>
            <person name="Asiegbu F.O."/>
            <person name="Lackner G."/>
            <person name="Hoffmeister D."/>
            <person name="Rencoret J."/>
            <person name="Gutierrez A."/>
            <person name="Sun H."/>
            <person name="Lindquist E."/>
            <person name="Barry K."/>
            <person name="Riley R."/>
            <person name="Grigoriev I.V."/>
            <person name="Henrissat B."/>
            <person name="Kues U."/>
            <person name="Berka R.M."/>
            <person name="Martinez A.T."/>
            <person name="Covert S.F."/>
            <person name="Blanchette R.A."/>
            <person name="Cullen D."/>
        </authorList>
    </citation>
    <scope>NUCLEOTIDE SEQUENCE [LARGE SCALE GENOMIC DNA]</scope>
    <source>
        <strain evidence="8 9">11061_1 CR5-6</strain>
    </source>
</reference>
<dbReference type="STRING" id="745531.A0A0C3SEQ6"/>
<dbReference type="HOGENOM" id="CLU_026673_11_0_1"/>
<gene>
    <name evidence="8" type="ORF">PHLGIDRAFT_125272</name>
</gene>
<dbReference type="PROSITE" id="PS00059">
    <property type="entry name" value="ADH_ZINC"/>
    <property type="match status" value="1"/>
</dbReference>
<dbReference type="SUPFAM" id="SSF51735">
    <property type="entry name" value="NAD(P)-binding Rossmann-fold domains"/>
    <property type="match status" value="1"/>
</dbReference>
<dbReference type="GO" id="GO:0005737">
    <property type="term" value="C:cytoplasm"/>
    <property type="evidence" value="ECO:0007669"/>
    <property type="project" value="TreeGrafter"/>
</dbReference>
<dbReference type="GO" id="GO:0034079">
    <property type="term" value="P:butanediol biosynthetic process"/>
    <property type="evidence" value="ECO:0007669"/>
    <property type="project" value="TreeGrafter"/>
</dbReference>
<dbReference type="InterPro" id="IPR011032">
    <property type="entry name" value="GroES-like_sf"/>
</dbReference>
<comment type="similarity">
    <text evidence="2 6">Belongs to the zinc-containing alcohol dehydrogenase family.</text>
</comment>
<evidence type="ECO:0000313" key="9">
    <source>
        <dbReference type="Proteomes" id="UP000053257"/>
    </source>
</evidence>
<dbReference type="AlphaFoldDB" id="A0A0C3SEQ6"/>
<dbReference type="GO" id="GO:0008270">
    <property type="term" value="F:zinc ion binding"/>
    <property type="evidence" value="ECO:0007669"/>
    <property type="project" value="InterPro"/>
</dbReference>
<evidence type="ECO:0000256" key="6">
    <source>
        <dbReference type="RuleBase" id="RU361277"/>
    </source>
</evidence>